<keyword evidence="2" id="KW-1185">Reference proteome</keyword>
<protein>
    <submittedName>
        <fullName evidence="1">Uncharacterized protein</fullName>
    </submittedName>
</protein>
<organism evidence="1 2">
    <name type="scientific">Nephila pilipes</name>
    <name type="common">Giant wood spider</name>
    <name type="synonym">Nephila maculata</name>
    <dbReference type="NCBI Taxonomy" id="299642"/>
    <lineage>
        <taxon>Eukaryota</taxon>
        <taxon>Metazoa</taxon>
        <taxon>Ecdysozoa</taxon>
        <taxon>Arthropoda</taxon>
        <taxon>Chelicerata</taxon>
        <taxon>Arachnida</taxon>
        <taxon>Araneae</taxon>
        <taxon>Araneomorphae</taxon>
        <taxon>Entelegynae</taxon>
        <taxon>Araneoidea</taxon>
        <taxon>Nephilidae</taxon>
        <taxon>Nephila</taxon>
    </lineage>
</organism>
<gene>
    <name evidence="1" type="ORF">NPIL_188401</name>
</gene>
<proteinExistence type="predicted"/>
<evidence type="ECO:0000313" key="2">
    <source>
        <dbReference type="Proteomes" id="UP000887013"/>
    </source>
</evidence>
<dbReference type="AlphaFoldDB" id="A0A8X6PQK3"/>
<reference evidence="1" key="1">
    <citation type="submission" date="2020-08" db="EMBL/GenBank/DDBJ databases">
        <title>Multicomponent nature underlies the extraordinary mechanical properties of spider dragline silk.</title>
        <authorList>
            <person name="Kono N."/>
            <person name="Nakamura H."/>
            <person name="Mori M."/>
            <person name="Yoshida Y."/>
            <person name="Ohtoshi R."/>
            <person name="Malay A.D."/>
            <person name="Moran D.A.P."/>
            <person name="Tomita M."/>
            <person name="Numata K."/>
            <person name="Arakawa K."/>
        </authorList>
    </citation>
    <scope>NUCLEOTIDE SEQUENCE</scope>
</reference>
<accession>A0A8X6PQK3</accession>
<evidence type="ECO:0000313" key="1">
    <source>
        <dbReference type="EMBL" id="GFT80044.1"/>
    </source>
</evidence>
<dbReference type="Proteomes" id="UP000887013">
    <property type="component" value="Unassembled WGS sequence"/>
</dbReference>
<comment type="caution">
    <text evidence="1">The sequence shown here is derived from an EMBL/GenBank/DDBJ whole genome shotgun (WGS) entry which is preliminary data.</text>
</comment>
<name>A0A8X6PQK3_NEPPI</name>
<sequence>MTSLTSCSLCLYRVVRHCVRWVTRAGGVLDGTARGRMQRTTGDLHSSWCRGGCCVMDRCVTLSFAIPSTPAPQPRVAVCNIWRRIWADGNRWLCWTVDVGRRAATLGVENCSLVADARRGGAGMA</sequence>
<dbReference type="EMBL" id="BMAW01022874">
    <property type="protein sequence ID" value="GFT80044.1"/>
    <property type="molecule type" value="Genomic_DNA"/>
</dbReference>